<evidence type="ECO:0000259" key="1">
    <source>
        <dbReference type="Pfam" id="PF13280"/>
    </source>
</evidence>
<accession>A0A1H0TUG9</accession>
<dbReference type="OrthoDB" id="9787242at2"/>
<dbReference type="Gene3D" id="1.10.10.10">
    <property type="entry name" value="Winged helix-like DNA-binding domain superfamily/Winged helix DNA-binding domain"/>
    <property type="match status" value="1"/>
</dbReference>
<dbReference type="SUPFAM" id="SSF46785">
    <property type="entry name" value="Winged helix' DNA-binding domain"/>
    <property type="match status" value="1"/>
</dbReference>
<dbReference type="AlphaFoldDB" id="A0A1H0TUG9"/>
<dbReference type="PANTHER" id="PTHR34580:SF3">
    <property type="entry name" value="PROTEIN PAFB"/>
    <property type="match status" value="1"/>
</dbReference>
<dbReference type="GO" id="GO:0003677">
    <property type="term" value="F:DNA binding"/>
    <property type="evidence" value="ECO:0007669"/>
    <property type="project" value="UniProtKB-KW"/>
</dbReference>
<keyword evidence="4" id="KW-1185">Reference proteome</keyword>
<name>A0A1H0TUG9_9BACT</name>
<proteinExistence type="predicted"/>
<feature type="domain" description="WCX" evidence="2">
    <location>
        <begin position="240"/>
        <end position="316"/>
    </location>
</feature>
<dbReference type="Proteomes" id="UP000199073">
    <property type="component" value="Unassembled WGS sequence"/>
</dbReference>
<dbReference type="PROSITE" id="PS52050">
    <property type="entry name" value="WYL"/>
    <property type="match status" value="1"/>
</dbReference>
<dbReference type="InterPro" id="IPR036388">
    <property type="entry name" value="WH-like_DNA-bd_sf"/>
</dbReference>
<reference evidence="3 4" key="1">
    <citation type="submission" date="2016-10" db="EMBL/GenBank/DDBJ databases">
        <authorList>
            <person name="de Groot N.N."/>
        </authorList>
    </citation>
    <scope>NUCLEOTIDE SEQUENCE [LARGE SCALE GENOMIC DNA]</scope>
    <source>
        <strain evidence="3 4">DSM 12130</strain>
    </source>
</reference>
<protein>
    <submittedName>
        <fullName evidence="3">Predicted DNA-binding transcriptional regulator YafY, contains an HTH and WYL domains</fullName>
    </submittedName>
</protein>
<dbReference type="RefSeq" id="WP_092224727.1">
    <property type="nucleotide sequence ID" value="NZ_FNJI01000026.1"/>
</dbReference>
<dbReference type="InterPro" id="IPR036390">
    <property type="entry name" value="WH_DNA-bd_sf"/>
</dbReference>
<evidence type="ECO:0000259" key="2">
    <source>
        <dbReference type="Pfam" id="PF25583"/>
    </source>
</evidence>
<dbReference type="Pfam" id="PF13280">
    <property type="entry name" value="WYL"/>
    <property type="match status" value="1"/>
</dbReference>
<dbReference type="PANTHER" id="PTHR34580">
    <property type="match status" value="1"/>
</dbReference>
<evidence type="ECO:0000313" key="4">
    <source>
        <dbReference type="Proteomes" id="UP000199073"/>
    </source>
</evidence>
<organism evidence="3 4">
    <name type="scientific">Desulforhopalus singaporensis</name>
    <dbReference type="NCBI Taxonomy" id="91360"/>
    <lineage>
        <taxon>Bacteria</taxon>
        <taxon>Pseudomonadati</taxon>
        <taxon>Thermodesulfobacteriota</taxon>
        <taxon>Desulfobulbia</taxon>
        <taxon>Desulfobulbales</taxon>
        <taxon>Desulfocapsaceae</taxon>
        <taxon>Desulforhopalus</taxon>
    </lineage>
</organism>
<feature type="domain" description="WYL" evidence="1">
    <location>
        <begin position="145"/>
        <end position="209"/>
    </location>
</feature>
<keyword evidence="3" id="KW-0238">DNA-binding</keyword>
<evidence type="ECO:0000313" key="3">
    <source>
        <dbReference type="EMBL" id="SDP57697.1"/>
    </source>
</evidence>
<gene>
    <name evidence="3" type="ORF">SAMN05660330_03259</name>
</gene>
<dbReference type="InterPro" id="IPR026881">
    <property type="entry name" value="WYL_dom"/>
</dbReference>
<dbReference type="STRING" id="91360.SAMN05660330_03259"/>
<dbReference type="Pfam" id="PF25583">
    <property type="entry name" value="WCX"/>
    <property type="match status" value="1"/>
</dbReference>
<sequence>MAQIDRLQELLQIFYTRRYPINLNDLLNLVEYSPATLKRYIKKLREMGAPVRYDFNAQGYVLDKTDDDAFQFPGLWFNVSELHSLLAINELIDQLDPGLLKLELMPLRKLIEKRLNYRGIKTGELGRRIQLTGVGIRLCCPLAFRASASALLERKHLKLRYHSRGRDEVGIRKVSPQRLIYYRSNWYLAVYCHTRRALRTLALERMSEVVLQESSCLEVDELELREHFNTSFGIFSGRPVQEAALVFSRESARWVAEEQWHPDQRAQWLPDGGYELRIPYSDERELVMEILRYGPDVQVAGPWQLRRAVRERLELALQHYKKNKEK</sequence>
<dbReference type="InterPro" id="IPR051534">
    <property type="entry name" value="CBASS_pafABC_assoc_protein"/>
</dbReference>
<dbReference type="InterPro" id="IPR057727">
    <property type="entry name" value="WCX_dom"/>
</dbReference>
<dbReference type="EMBL" id="FNJI01000026">
    <property type="protein sequence ID" value="SDP57697.1"/>
    <property type="molecule type" value="Genomic_DNA"/>
</dbReference>